<dbReference type="GO" id="GO:0046167">
    <property type="term" value="P:glycerol-3-phosphate biosynthetic process"/>
    <property type="evidence" value="ECO:0007669"/>
    <property type="project" value="UniProtKB-UniRule"/>
</dbReference>
<evidence type="ECO:0000256" key="15">
    <source>
        <dbReference type="PIRSR" id="PIRSR000114-2"/>
    </source>
</evidence>
<comment type="function">
    <text evidence="13">Catalyzes the reduction of the glycolytic intermediate dihydroxyacetone phosphate (DHAP) to sn-glycerol 3-phosphate (G3P), the key precursor for phospholipid synthesis.</text>
</comment>
<dbReference type="SUPFAM" id="SSF48179">
    <property type="entry name" value="6-phosphogluconate dehydrogenase C-terminal domain-like"/>
    <property type="match status" value="1"/>
</dbReference>
<dbReference type="NCBIfam" id="NF000942">
    <property type="entry name" value="PRK00094.1-4"/>
    <property type="match status" value="1"/>
</dbReference>
<evidence type="ECO:0000256" key="5">
    <source>
        <dbReference type="ARBA" id="ARBA00023027"/>
    </source>
</evidence>
<dbReference type="UniPathway" id="UPA00940"/>
<keyword evidence="5 13" id="KW-0520">NAD</keyword>
<evidence type="ECO:0000256" key="8">
    <source>
        <dbReference type="ARBA" id="ARBA00023264"/>
    </source>
</evidence>
<name>A0A077M2Y5_9MICO</name>
<feature type="binding site" evidence="13">
    <location>
        <position position="135"/>
    </location>
    <ligand>
        <name>sn-glycerol 3-phosphate</name>
        <dbReference type="ChEBI" id="CHEBI:57597"/>
    </ligand>
</feature>
<evidence type="ECO:0000256" key="4">
    <source>
        <dbReference type="ARBA" id="ARBA00023002"/>
    </source>
</evidence>
<dbReference type="Gene3D" id="1.10.1040.10">
    <property type="entry name" value="N-(1-d-carboxylethyl)-l-norvaline Dehydrogenase, domain 2"/>
    <property type="match status" value="1"/>
</dbReference>
<dbReference type="AlphaFoldDB" id="A0A077M2Y5"/>
<evidence type="ECO:0000256" key="12">
    <source>
        <dbReference type="ARBA" id="ARBA00080511"/>
    </source>
</evidence>
<dbReference type="GO" id="GO:0141153">
    <property type="term" value="F:glycerol-3-phosphate dehydrogenase (NADP+) activity"/>
    <property type="evidence" value="ECO:0007669"/>
    <property type="project" value="RHEA"/>
</dbReference>
<comment type="caution">
    <text evidence="20">The sequence shown here is derived from an EMBL/GenBank/DDBJ whole genome shotgun (WGS) entry which is preliminary data.</text>
</comment>
<comment type="pathway">
    <text evidence="13">Membrane lipid metabolism; glycerophospholipid metabolism.</text>
</comment>
<dbReference type="InterPro" id="IPR013328">
    <property type="entry name" value="6PGD_dom2"/>
</dbReference>
<dbReference type="Gene3D" id="3.40.50.720">
    <property type="entry name" value="NAD(P)-binding Rossmann-like Domain"/>
    <property type="match status" value="1"/>
</dbReference>
<dbReference type="InterPro" id="IPR006109">
    <property type="entry name" value="G3P_DH_NAD-dep_C"/>
</dbReference>
<evidence type="ECO:0000259" key="19">
    <source>
        <dbReference type="Pfam" id="PF07479"/>
    </source>
</evidence>
<dbReference type="EC" id="1.1.1.94" evidence="10 13"/>
<keyword evidence="7 13" id="KW-0594">Phospholipid biosynthesis</keyword>
<evidence type="ECO:0000259" key="18">
    <source>
        <dbReference type="Pfam" id="PF01210"/>
    </source>
</evidence>
<feature type="binding site" evidence="13">
    <location>
        <position position="243"/>
    </location>
    <ligand>
        <name>sn-glycerol 3-phosphate</name>
        <dbReference type="ChEBI" id="CHEBI:57597"/>
    </ligand>
</feature>
<feature type="binding site" evidence="13">
    <location>
        <position position="10"/>
    </location>
    <ligand>
        <name>NADPH</name>
        <dbReference type="ChEBI" id="CHEBI:57783"/>
    </ligand>
</feature>
<comment type="similarity">
    <text evidence="1 13 17">Belongs to the NAD-dependent glycerol-3-phosphate dehydrogenase family.</text>
</comment>
<evidence type="ECO:0000256" key="9">
    <source>
        <dbReference type="ARBA" id="ARBA00052716"/>
    </source>
</evidence>
<dbReference type="GO" id="GO:0046168">
    <property type="term" value="P:glycerol-3-phosphate catabolic process"/>
    <property type="evidence" value="ECO:0007669"/>
    <property type="project" value="InterPro"/>
</dbReference>
<dbReference type="NCBIfam" id="NF000940">
    <property type="entry name" value="PRK00094.1-2"/>
    <property type="match status" value="1"/>
</dbReference>
<dbReference type="PIRSF" id="PIRSF000114">
    <property type="entry name" value="Glycerol-3-P_dh"/>
    <property type="match status" value="1"/>
</dbReference>
<evidence type="ECO:0000256" key="13">
    <source>
        <dbReference type="HAMAP-Rule" id="MF_00394"/>
    </source>
</evidence>
<feature type="binding site" evidence="13">
    <location>
        <position position="137"/>
    </location>
    <ligand>
        <name>sn-glycerol 3-phosphate</name>
        <dbReference type="ChEBI" id="CHEBI:57597"/>
    </ligand>
</feature>
<protein>
    <recommendedName>
        <fullName evidence="11 13">Glycerol-3-phosphate dehydrogenase [NAD(P)+]</fullName>
        <ecNumber evidence="10 13">1.1.1.94</ecNumber>
    </recommendedName>
    <alternativeName>
        <fullName evidence="13">NAD(P)(+)-dependent glycerol-3-phosphate dehydrogenase</fullName>
    </alternativeName>
    <alternativeName>
        <fullName evidence="12 13">NAD(P)H-dependent dihydroxyacetone-phosphate reductase</fullName>
    </alternativeName>
</protein>
<feature type="binding site" evidence="13">
    <location>
        <position position="104"/>
    </location>
    <ligand>
        <name>sn-glycerol 3-phosphate</name>
        <dbReference type="ChEBI" id="CHEBI:57597"/>
    </ligand>
</feature>
<feature type="binding site" evidence="13">
    <location>
        <position position="104"/>
    </location>
    <ligand>
        <name>NADPH</name>
        <dbReference type="ChEBI" id="CHEBI:57783"/>
    </ligand>
</feature>
<keyword evidence="13" id="KW-0963">Cytoplasm</keyword>
<dbReference type="Pfam" id="PF01210">
    <property type="entry name" value="NAD_Gly3P_dh_N"/>
    <property type="match status" value="1"/>
</dbReference>
<evidence type="ECO:0000256" key="16">
    <source>
        <dbReference type="PIRSR" id="PIRSR000114-3"/>
    </source>
</evidence>
<evidence type="ECO:0000256" key="17">
    <source>
        <dbReference type="RuleBase" id="RU000437"/>
    </source>
</evidence>
<dbReference type="GO" id="GO:0051287">
    <property type="term" value="F:NAD binding"/>
    <property type="evidence" value="ECO:0007669"/>
    <property type="project" value="InterPro"/>
</dbReference>
<comment type="caution">
    <text evidence="13">Lacks conserved residue(s) required for the propagation of feature annotation.</text>
</comment>
<dbReference type="InterPro" id="IPR006168">
    <property type="entry name" value="G3P_DH_NAD-dep"/>
</dbReference>
<feature type="binding site" evidence="13">
    <location>
        <position position="253"/>
    </location>
    <ligand>
        <name>sn-glycerol 3-phosphate</name>
        <dbReference type="ChEBI" id="CHEBI:57597"/>
    </ligand>
</feature>
<feature type="active site" description="Proton acceptor" evidence="13 14">
    <location>
        <position position="190"/>
    </location>
</feature>
<accession>A0A077M2Y5</accession>
<gene>
    <name evidence="13 20" type="primary">gpsA</name>
    <name evidence="20" type="ORF">BN13_1050007</name>
</gene>
<dbReference type="PANTHER" id="PTHR11728:SF1">
    <property type="entry name" value="GLYCEROL-3-PHOSPHATE DEHYDROGENASE [NAD(+)] 2, CHLOROPLASTIC"/>
    <property type="match status" value="1"/>
</dbReference>
<evidence type="ECO:0000256" key="2">
    <source>
        <dbReference type="ARBA" id="ARBA00022516"/>
    </source>
</evidence>
<evidence type="ECO:0000256" key="6">
    <source>
        <dbReference type="ARBA" id="ARBA00023098"/>
    </source>
</evidence>
<dbReference type="FunFam" id="3.40.50.720:FF:000019">
    <property type="entry name" value="Glycerol-3-phosphate dehydrogenase [NAD(P)+]"/>
    <property type="match status" value="1"/>
</dbReference>
<organism evidence="20 21">
    <name type="scientific">Nostocoides jenkinsii Ben 74</name>
    <dbReference type="NCBI Taxonomy" id="1193518"/>
    <lineage>
        <taxon>Bacteria</taxon>
        <taxon>Bacillati</taxon>
        <taxon>Actinomycetota</taxon>
        <taxon>Actinomycetes</taxon>
        <taxon>Micrococcales</taxon>
        <taxon>Intrasporangiaceae</taxon>
        <taxon>Nostocoides</taxon>
    </lineage>
</organism>
<evidence type="ECO:0000256" key="10">
    <source>
        <dbReference type="ARBA" id="ARBA00066687"/>
    </source>
</evidence>
<feature type="binding site" evidence="16">
    <location>
        <position position="139"/>
    </location>
    <ligand>
        <name>NAD(+)</name>
        <dbReference type="ChEBI" id="CHEBI:57540"/>
    </ligand>
</feature>
<feature type="binding site" evidence="16">
    <location>
        <position position="254"/>
    </location>
    <ligand>
        <name>NAD(+)</name>
        <dbReference type="ChEBI" id="CHEBI:57540"/>
    </ligand>
</feature>
<feature type="binding site" evidence="15">
    <location>
        <position position="104"/>
    </location>
    <ligand>
        <name>substrate</name>
    </ligand>
</feature>
<feature type="binding site" evidence="15">
    <location>
        <begin position="254"/>
        <end position="255"/>
    </location>
    <ligand>
        <name>substrate</name>
    </ligand>
</feature>
<keyword evidence="3 13" id="KW-0521">NADP</keyword>
<feature type="binding site" evidence="16">
    <location>
        <begin position="7"/>
        <end position="12"/>
    </location>
    <ligand>
        <name>NAD(+)</name>
        <dbReference type="ChEBI" id="CHEBI:57540"/>
    </ligand>
</feature>
<sequence>MRVAMLGAGSWGTALAYTLATKGFAVSMWDVNTAVLESISQHENTRYLPGITLPETVLGVADLPTALADVDLVVFAVPSGAMRVVAEQAQMLIPPSALICSVTKGIEVATLMTMSEVLEDVLPAGLHERLTFLSGPSFAVEVAREFPTAVTIAGRHQESTLGVQRAFHTPFFRPYASEDVVGVEIAGCAKNVIAIACGASDGMGYDANTRAAIITRGLAEITRLAVARGGNPLTLAGLSGVGDLVLTCSSVKSRNYRVGFGMGQGRHLEDVQAELGQVAEGVVNARSVNALAELAGVEMPLSALVHAALHEGRIINDLEQLFADRPLKAELE</sequence>
<dbReference type="GO" id="GO:0005975">
    <property type="term" value="P:carbohydrate metabolic process"/>
    <property type="evidence" value="ECO:0007669"/>
    <property type="project" value="InterPro"/>
</dbReference>
<feature type="binding site" evidence="13">
    <location>
        <position position="278"/>
    </location>
    <ligand>
        <name>NADPH</name>
        <dbReference type="ChEBI" id="CHEBI:57783"/>
    </ligand>
</feature>
<feature type="binding site" evidence="13">
    <location>
        <position position="190"/>
    </location>
    <ligand>
        <name>sn-glycerol 3-phosphate</name>
        <dbReference type="ChEBI" id="CHEBI:57597"/>
    </ligand>
</feature>
<dbReference type="GO" id="GO:0005829">
    <property type="term" value="C:cytosol"/>
    <property type="evidence" value="ECO:0007669"/>
    <property type="project" value="TreeGrafter"/>
</dbReference>
<keyword evidence="4 13" id="KW-0560">Oxidoreductase</keyword>
<feature type="binding site" evidence="13">
    <location>
        <position position="254"/>
    </location>
    <ligand>
        <name>NADPH</name>
        <dbReference type="ChEBI" id="CHEBI:57783"/>
    </ligand>
</feature>
<dbReference type="STRING" id="1193518.BN13_1050007"/>
<dbReference type="GO" id="GO:0006650">
    <property type="term" value="P:glycerophospholipid metabolic process"/>
    <property type="evidence" value="ECO:0007669"/>
    <property type="project" value="UniProtKB-UniRule"/>
</dbReference>
<feature type="binding site" evidence="13">
    <location>
        <position position="139"/>
    </location>
    <ligand>
        <name>NADPH</name>
        <dbReference type="ChEBI" id="CHEBI:57783"/>
    </ligand>
</feature>
<reference evidence="20 21" key="1">
    <citation type="journal article" date="2013" name="ISME J.">
        <title>A metabolic model for members of the genus Tetrasphaera involved in enhanced biological phosphorus removal.</title>
        <authorList>
            <person name="Kristiansen R."/>
            <person name="Nguyen H.T.T."/>
            <person name="Saunders A.M."/>
            <person name="Nielsen J.L."/>
            <person name="Wimmer R."/>
            <person name="Le V.Q."/>
            <person name="McIlroy S.J."/>
            <person name="Petrovski S."/>
            <person name="Seviour R.J."/>
            <person name="Calteau A."/>
            <person name="Nielsen K.L."/>
            <person name="Nielsen P.H."/>
        </authorList>
    </citation>
    <scope>NUCLEOTIDE SEQUENCE [LARGE SCALE GENOMIC DNA]</scope>
    <source>
        <strain evidence="20 21">Ben 74</strain>
    </source>
</reference>
<dbReference type="HAMAP" id="MF_00394">
    <property type="entry name" value="NAD_Glyc3P_dehydrog"/>
    <property type="match status" value="1"/>
</dbReference>
<dbReference type="SUPFAM" id="SSF51735">
    <property type="entry name" value="NAD(P)-binding Rossmann-fold domains"/>
    <property type="match status" value="1"/>
</dbReference>
<dbReference type="GO" id="GO:0008654">
    <property type="term" value="P:phospholipid biosynthetic process"/>
    <property type="evidence" value="ECO:0007669"/>
    <property type="project" value="UniProtKB-KW"/>
</dbReference>
<dbReference type="Pfam" id="PF07479">
    <property type="entry name" value="NAD_Gly3P_dh_C"/>
    <property type="match status" value="1"/>
</dbReference>
<keyword evidence="6 13" id="KW-0443">Lipid metabolism</keyword>
<feature type="binding site" evidence="13">
    <location>
        <position position="47"/>
    </location>
    <ligand>
        <name>NADPH</name>
        <dbReference type="ChEBI" id="CHEBI:57783"/>
    </ligand>
</feature>
<evidence type="ECO:0000256" key="7">
    <source>
        <dbReference type="ARBA" id="ARBA00023209"/>
    </source>
</evidence>
<keyword evidence="13" id="KW-0547">Nucleotide-binding</keyword>
<dbReference type="EMBL" id="CAJC01000008">
    <property type="protein sequence ID" value="CCI51471.1"/>
    <property type="molecule type" value="Genomic_DNA"/>
</dbReference>
<dbReference type="InterPro" id="IPR036291">
    <property type="entry name" value="NAD(P)-bd_dom_sf"/>
</dbReference>
<dbReference type="InterPro" id="IPR011128">
    <property type="entry name" value="G3P_DH_NAD-dep_N"/>
</dbReference>
<evidence type="ECO:0000313" key="21">
    <source>
        <dbReference type="Proteomes" id="UP000035720"/>
    </source>
</evidence>
<comment type="catalytic activity">
    <reaction evidence="13">
        <text>sn-glycerol 3-phosphate + NAD(+) = dihydroxyacetone phosphate + NADH + H(+)</text>
        <dbReference type="Rhea" id="RHEA:11092"/>
        <dbReference type="ChEBI" id="CHEBI:15378"/>
        <dbReference type="ChEBI" id="CHEBI:57540"/>
        <dbReference type="ChEBI" id="CHEBI:57597"/>
        <dbReference type="ChEBI" id="CHEBI:57642"/>
        <dbReference type="ChEBI" id="CHEBI:57945"/>
        <dbReference type="EC" id="1.1.1.94"/>
    </reaction>
</comment>
<feature type="binding site" evidence="13">
    <location>
        <position position="254"/>
    </location>
    <ligand>
        <name>sn-glycerol 3-phosphate</name>
        <dbReference type="ChEBI" id="CHEBI:57597"/>
    </ligand>
</feature>
<proteinExistence type="inferred from homology"/>
<keyword evidence="8 13" id="KW-1208">Phospholipid metabolism</keyword>
<comment type="subcellular location">
    <subcellularLocation>
        <location evidence="13">Cytoplasm</location>
    </subcellularLocation>
</comment>
<dbReference type="PRINTS" id="PR00077">
    <property type="entry name" value="GPDHDRGNASE"/>
</dbReference>
<dbReference type="PANTHER" id="PTHR11728">
    <property type="entry name" value="GLYCEROL-3-PHOSPHATE DEHYDROGENASE"/>
    <property type="match status" value="1"/>
</dbReference>
<dbReference type="FunFam" id="1.10.1040.10:FF:000001">
    <property type="entry name" value="Glycerol-3-phosphate dehydrogenase [NAD(P)+]"/>
    <property type="match status" value="1"/>
</dbReference>
<feature type="binding site" evidence="13">
    <location>
        <position position="280"/>
    </location>
    <ligand>
        <name>NADPH</name>
        <dbReference type="ChEBI" id="CHEBI:57783"/>
    </ligand>
</feature>
<feature type="domain" description="Glycerol-3-phosphate dehydrogenase NAD-dependent N-terminal" evidence="18">
    <location>
        <begin position="3"/>
        <end position="158"/>
    </location>
</feature>
<feature type="domain" description="Glycerol-3-phosphate dehydrogenase NAD-dependent C-terminal" evidence="19">
    <location>
        <begin position="179"/>
        <end position="315"/>
    </location>
</feature>
<evidence type="ECO:0000256" key="3">
    <source>
        <dbReference type="ARBA" id="ARBA00022857"/>
    </source>
</evidence>
<evidence type="ECO:0000256" key="14">
    <source>
        <dbReference type="PIRSR" id="PIRSR000114-1"/>
    </source>
</evidence>
<comment type="catalytic activity">
    <reaction evidence="9">
        <text>sn-glycerol 3-phosphate + NADP(+) = dihydroxyacetone phosphate + NADPH + H(+)</text>
        <dbReference type="Rhea" id="RHEA:11096"/>
        <dbReference type="ChEBI" id="CHEBI:15378"/>
        <dbReference type="ChEBI" id="CHEBI:57597"/>
        <dbReference type="ChEBI" id="CHEBI:57642"/>
        <dbReference type="ChEBI" id="CHEBI:57783"/>
        <dbReference type="ChEBI" id="CHEBI:58349"/>
        <dbReference type="EC" id="1.1.1.94"/>
    </reaction>
    <physiologicalReaction direction="right-to-left" evidence="9">
        <dbReference type="Rhea" id="RHEA:11098"/>
    </physiologicalReaction>
</comment>
<dbReference type="Proteomes" id="UP000035720">
    <property type="component" value="Unassembled WGS sequence"/>
</dbReference>
<dbReference type="InterPro" id="IPR008927">
    <property type="entry name" value="6-PGluconate_DH-like_C_sf"/>
</dbReference>
<dbReference type="OrthoDB" id="9812273at2"/>
<feature type="binding site" evidence="13">
    <location>
        <position position="11"/>
    </location>
    <ligand>
        <name>NADPH</name>
        <dbReference type="ChEBI" id="CHEBI:57783"/>
    </ligand>
</feature>
<evidence type="ECO:0000256" key="1">
    <source>
        <dbReference type="ARBA" id="ARBA00011009"/>
    </source>
</evidence>
<keyword evidence="2 13" id="KW-0444">Lipid biosynthesis</keyword>
<feature type="binding site" evidence="13">
    <location>
        <position position="255"/>
    </location>
    <ligand>
        <name>sn-glycerol 3-phosphate</name>
        <dbReference type="ChEBI" id="CHEBI:57597"/>
    </ligand>
</feature>
<evidence type="ECO:0000313" key="20">
    <source>
        <dbReference type="EMBL" id="CCI51471.1"/>
    </source>
</evidence>
<keyword evidence="21" id="KW-1185">Reference proteome</keyword>
<evidence type="ECO:0000256" key="11">
    <source>
        <dbReference type="ARBA" id="ARBA00069372"/>
    </source>
</evidence>
<dbReference type="RefSeq" id="WP_048547935.1">
    <property type="nucleotide sequence ID" value="NZ_HF571038.1"/>
</dbReference>
<dbReference type="GO" id="GO:0141152">
    <property type="term" value="F:glycerol-3-phosphate dehydrogenase (NAD+) activity"/>
    <property type="evidence" value="ECO:0007669"/>
    <property type="project" value="RHEA"/>
</dbReference>